<dbReference type="PIRSF" id="PIRSF000477">
    <property type="entry name" value="PurNPase"/>
    <property type="match status" value="1"/>
</dbReference>
<evidence type="ECO:0000256" key="1">
    <source>
        <dbReference type="ARBA" id="ARBA00005058"/>
    </source>
</evidence>
<evidence type="ECO:0000313" key="7">
    <source>
        <dbReference type="EMBL" id="CAG8525522.1"/>
    </source>
</evidence>
<evidence type="ECO:0000256" key="4">
    <source>
        <dbReference type="ARBA" id="ARBA00022679"/>
    </source>
</evidence>
<evidence type="ECO:0000313" key="8">
    <source>
        <dbReference type="Proteomes" id="UP000789901"/>
    </source>
</evidence>
<comment type="caution">
    <text evidence="7">The sequence shown here is derived from an EMBL/GenBank/DDBJ whole genome shotgun (WGS) entry which is preliminary data.</text>
</comment>
<feature type="domain" description="Nucleoside phosphorylase" evidence="6">
    <location>
        <begin position="36"/>
        <end position="301"/>
    </location>
</feature>
<evidence type="ECO:0000256" key="3">
    <source>
        <dbReference type="ARBA" id="ARBA00022676"/>
    </source>
</evidence>
<gene>
    <name evidence="7" type="ORF">GMARGA_LOCUS3368</name>
</gene>
<comment type="similarity">
    <text evidence="2 5">Belongs to the PNP/MTAP phosphorylase family.</text>
</comment>
<dbReference type="PANTHER" id="PTHR11904">
    <property type="entry name" value="METHYLTHIOADENOSINE/PURINE NUCLEOSIDE PHOSPHORYLASE"/>
    <property type="match status" value="1"/>
</dbReference>
<organism evidence="7 8">
    <name type="scientific">Gigaspora margarita</name>
    <dbReference type="NCBI Taxonomy" id="4874"/>
    <lineage>
        <taxon>Eukaryota</taxon>
        <taxon>Fungi</taxon>
        <taxon>Fungi incertae sedis</taxon>
        <taxon>Mucoromycota</taxon>
        <taxon>Glomeromycotina</taxon>
        <taxon>Glomeromycetes</taxon>
        <taxon>Diversisporales</taxon>
        <taxon>Gigasporaceae</taxon>
        <taxon>Gigaspora</taxon>
    </lineage>
</organism>
<dbReference type="CDD" id="cd09009">
    <property type="entry name" value="PNP-EcPNPII_like"/>
    <property type="match status" value="1"/>
</dbReference>
<dbReference type="Gene3D" id="3.40.50.1580">
    <property type="entry name" value="Nucleoside phosphorylase domain"/>
    <property type="match status" value="1"/>
</dbReference>
<dbReference type="PANTHER" id="PTHR11904:SF9">
    <property type="entry name" value="PURINE NUCLEOSIDE PHOSPHORYLASE-RELATED"/>
    <property type="match status" value="1"/>
</dbReference>
<keyword evidence="4 5" id="KW-0808">Transferase</keyword>
<dbReference type="InterPro" id="IPR035994">
    <property type="entry name" value="Nucleoside_phosphorylase_sf"/>
</dbReference>
<evidence type="ECO:0000256" key="2">
    <source>
        <dbReference type="ARBA" id="ARBA00006751"/>
    </source>
</evidence>
<comment type="pathway">
    <text evidence="1 5">Purine metabolism; purine nucleoside salvage.</text>
</comment>
<protein>
    <recommendedName>
        <fullName evidence="5">Purine nucleoside phosphorylase</fullName>
        <ecNumber evidence="5">2.4.2.1</ecNumber>
    </recommendedName>
    <alternativeName>
        <fullName evidence="5">Inosine-guanosine phosphorylase</fullName>
    </alternativeName>
</protein>
<proteinExistence type="inferred from homology"/>
<keyword evidence="3 5" id="KW-0328">Glycosyltransferase</keyword>
<comment type="function">
    <text evidence="5">The purine nucleoside phosphorylases catalyze the phosphorolytic breakdown of the N-glycosidic bond in the beta-(deoxy)ribonucleoside molecules, with the formation of the corresponding free purine bases and pentose-1-phosphate.</text>
</comment>
<dbReference type="InterPro" id="IPR011268">
    <property type="entry name" value="Purine_phosphorylase"/>
</dbReference>
<evidence type="ECO:0000259" key="6">
    <source>
        <dbReference type="Pfam" id="PF01048"/>
    </source>
</evidence>
<evidence type="ECO:0000256" key="5">
    <source>
        <dbReference type="PIRNR" id="PIRNR000477"/>
    </source>
</evidence>
<accession>A0ABM8W4V8</accession>
<name>A0ABM8W4V8_GIGMA</name>
<dbReference type="NCBIfam" id="NF006054">
    <property type="entry name" value="PRK08202.1"/>
    <property type="match status" value="1"/>
</dbReference>
<dbReference type="Pfam" id="PF01048">
    <property type="entry name" value="PNP_UDP_1"/>
    <property type="match status" value="1"/>
</dbReference>
<keyword evidence="8" id="KW-1185">Reference proteome</keyword>
<dbReference type="NCBIfam" id="TIGR01697">
    <property type="entry name" value="PNPH-PUNA-XAPA"/>
    <property type="match status" value="1"/>
</dbReference>
<sequence length="308" mass="33411">MPPPTHDHADDVSIEAFTTATNYFRARLPLELATPKIAIICGSGLGQLADTIENKVEFAYEEIPGFVSSTGKLAFGLLGDKRTPTVCMVGRFHFYEGHTLKQVTLPIRIFKMLGVEILIVTNATGALNRDFKVGMVGVMADHISLPGLAGNNPLFGPNVSAFGTRFPPMSDAYDYNLRVIAFKAADYLKFPKGTLKEAIYTFVGGPSFETRAEARYLRSIGGDLVGMSTVPEVIVARHCGIRVLGLSLVSNMVAIGKGKSADPSELVNGLERPEEPLVNHEEVLQTGKERALDMQKLVRTIVDLISST</sequence>
<dbReference type="EMBL" id="CAJVQB010001202">
    <property type="protein sequence ID" value="CAG8525522.1"/>
    <property type="molecule type" value="Genomic_DNA"/>
</dbReference>
<reference evidence="7 8" key="1">
    <citation type="submission" date="2021-06" db="EMBL/GenBank/DDBJ databases">
        <authorList>
            <person name="Kallberg Y."/>
            <person name="Tangrot J."/>
            <person name="Rosling A."/>
        </authorList>
    </citation>
    <scope>NUCLEOTIDE SEQUENCE [LARGE SCALE GENOMIC DNA]</scope>
    <source>
        <strain evidence="7 8">120-4 pot B 10/14</strain>
    </source>
</reference>
<dbReference type="InterPro" id="IPR000845">
    <property type="entry name" value="Nucleoside_phosphorylase_d"/>
</dbReference>
<dbReference type="Proteomes" id="UP000789901">
    <property type="component" value="Unassembled WGS sequence"/>
</dbReference>
<dbReference type="EC" id="2.4.2.1" evidence="5"/>
<dbReference type="SUPFAM" id="SSF53167">
    <property type="entry name" value="Purine and uridine phosphorylases"/>
    <property type="match status" value="1"/>
</dbReference>